<sequence>MDVLHTGEKNPRFAPPDRYNLACFLMGMMGMGAMYPWNFFITAADYFHYSFRNTTDPAHPTTYQNVFENTLSIVATSCGVFGLIINTILTRYLSFKIRIYSGFIAITVIFTLTTVLTAVDTDSWQTGFFVVTMLSVFVINWASSWVNGGISGVQGCLPSHFSTAMMVGQAVAGLMASFASIFSVLSQRNTADRDMAVKNEGTGYFGSAVAASLLCTVGFAVFTRLPIVNYYLESLLTVRKIRETIDTTTTSTDYTKVVEETTTVTVDSSSEKFQFGLVIRRIWSHALVLMLTYGTTLAVFPAVASAVRSRNASDGSLINNDLFLPVACFLIVNAADFAGRLSHGFLLLPTPQQGSISLGITILRMGMIPMFLFCNALPREHLPVVFGDAVYVILLAVFIFTNGYFGNLGMMYGPKLVPPQFAETTGSIMALSLNTGLLLGSAFSFVLVYVL</sequence>
<keyword evidence="5 7" id="KW-1133">Transmembrane helix</keyword>
<dbReference type="GO" id="GO:0005886">
    <property type="term" value="C:plasma membrane"/>
    <property type="evidence" value="ECO:0007669"/>
    <property type="project" value="TreeGrafter"/>
</dbReference>
<evidence type="ECO:0000313" key="9">
    <source>
        <dbReference type="Proteomes" id="UP000192578"/>
    </source>
</evidence>
<keyword evidence="9" id="KW-1185">Reference proteome</keyword>
<reference evidence="9" key="1">
    <citation type="submission" date="2017-01" db="EMBL/GenBank/DDBJ databases">
        <title>Comparative genomics of anhydrobiosis in the tardigrade Hypsibius dujardini.</title>
        <authorList>
            <person name="Yoshida Y."/>
            <person name="Koutsovoulos G."/>
            <person name="Laetsch D."/>
            <person name="Stevens L."/>
            <person name="Kumar S."/>
            <person name="Horikawa D."/>
            <person name="Ishino K."/>
            <person name="Komine S."/>
            <person name="Tomita M."/>
            <person name="Blaxter M."/>
            <person name="Arakawa K."/>
        </authorList>
    </citation>
    <scope>NUCLEOTIDE SEQUENCE [LARGE SCALE GENOMIC DNA]</scope>
    <source>
        <strain evidence="9">Z151</strain>
    </source>
</reference>
<proteinExistence type="inferred from homology"/>
<dbReference type="PANTHER" id="PTHR10332">
    <property type="entry name" value="EQUILIBRATIVE NUCLEOSIDE TRANSPORTER"/>
    <property type="match status" value="1"/>
</dbReference>
<dbReference type="EMBL" id="MTYJ01000002">
    <property type="protein sequence ID" value="OQV25693.1"/>
    <property type="molecule type" value="Genomic_DNA"/>
</dbReference>
<dbReference type="SUPFAM" id="SSF103473">
    <property type="entry name" value="MFS general substrate transporter"/>
    <property type="match status" value="1"/>
</dbReference>
<evidence type="ECO:0000256" key="6">
    <source>
        <dbReference type="ARBA" id="ARBA00023136"/>
    </source>
</evidence>
<feature type="transmembrane region" description="Helical" evidence="7">
    <location>
        <begin position="205"/>
        <end position="232"/>
    </location>
</feature>
<evidence type="ECO:0000256" key="3">
    <source>
        <dbReference type="ARBA" id="ARBA00022448"/>
    </source>
</evidence>
<gene>
    <name evidence="8" type="ORF">BV898_00624</name>
</gene>
<feature type="transmembrane region" description="Helical" evidence="7">
    <location>
        <begin position="70"/>
        <end position="90"/>
    </location>
</feature>
<feature type="transmembrane region" description="Helical" evidence="7">
    <location>
        <begin position="164"/>
        <end position="185"/>
    </location>
</feature>
<feature type="transmembrane region" description="Helical" evidence="7">
    <location>
        <begin position="97"/>
        <end position="118"/>
    </location>
</feature>
<organism evidence="8 9">
    <name type="scientific">Hypsibius exemplaris</name>
    <name type="common">Freshwater tardigrade</name>
    <dbReference type="NCBI Taxonomy" id="2072580"/>
    <lineage>
        <taxon>Eukaryota</taxon>
        <taxon>Metazoa</taxon>
        <taxon>Ecdysozoa</taxon>
        <taxon>Tardigrada</taxon>
        <taxon>Eutardigrada</taxon>
        <taxon>Parachela</taxon>
        <taxon>Hypsibioidea</taxon>
        <taxon>Hypsibiidae</taxon>
        <taxon>Hypsibius</taxon>
    </lineage>
</organism>
<evidence type="ECO:0000313" key="8">
    <source>
        <dbReference type="EMBL" id="OQV25693.1"/>
    </source>
</evidence>
<dbReference type="InterPro" id="IPR002259">
    <property type="entry name" value="Eqnu_transpt"/>
</dbReference>
<dbReference type="Pfam" id="PF01733">
    <property type="entry name" value="Nucleoside_tran"/>
    <property type="match status" value="1"/>
</dbReference>
<comment type="caution">
    <text evidence="8">The sequence shown here is derived from an EMBL/GenBank/DDBJ whole genome shotgun (WGS) entry which is preliminary data.</text>
</comment>
<dbReference type="AlphaFoldDB" id="A0A1W0XDZ7"/>
<dbReference type="InterPro" id="IPR036259">
    <property type="entry name" value="MFS_trans_sf"/>
</dbReference>
<evidence type="ECO:0000256" key="5">
    <source>
        <dbReference type="ARBA" id="ARBA00022989"/>
    </source>
</evidence>
<feature type="transmembrane region" description="Helical" evidence="7">
    <location>
        <begin position="428"/>
        <end position="450"/>
    </location>
</feature>
<accession>A0A1W0XDZ7</accession>
<feature type="transmembrane region" description="Helical" evidence="7">
    <location>
        <begin position="21"/>
        <end position="41"/>
    </location>
</feature>
<keyword evidence="4 7" id="KW-0812">Transmembrane</keyword>
<feature type="transmembrane region" description="Helical" evidence="7">
    <location>
        <begin position="124"/>
        <end position="143"/>
    </location>
</feature>
<dbReference type="OrthoDB" id="46396at2759"/>
<evidence type="ECO:0000256" key="4">
    <source>
        <dbReference type="ARBA" id="ARBA00022692"/>
    </source>
</evidence>
<comment type="subcellular location">
    <subcellularLocation>
        <location evidence="1">Membrane</location>
        <topology evidence="1">Multi-pass membrane protein</topology>
    </subcellularLocation>
</comment>
<evidence type="ECO:0000256" key="2">
    <source>
        <dbReference type="ARBA" id="ARBA00007965"/>
    </source>
</evidence>
<protein>
    <submittedName>
        <fullName evidence="8">Equilibrative nucleoside transporter 3</fullName>
    </submittedName>
</protein>
<dbReference type="PIRSF" id="PIRSF016379">
    <property type="entry name" value="ENT"/>
    <property type="match status" value="1"/>
</dbReference>
<dbReference type="Proteomes" id="UP000192578">
    <property type="component" value="Unassembled WGS sequence"/>
</dbReference>
<feature type="transmembrane region" description="Helical" evidence="7">
    <location>
        <begin position="356"/>
        <end position="377"/>
    </location>
</feature>
<dbReference type="PANTHER" id="PTHR10332:SF88">
    <property type="entry name" value="EQUILIBRATIVE NUCLEOSIDE TRANSPORTER 1, ISOFORM A"/>
    <property type="match status" value="1"/>
</dbReference>
<dbReference type="PRINTS" id="PR01130">
    <property type="entry name" value="DERENTRNSPRT"/>
</dbReference>
<dbReference type="GO" id="GO:0005337">
    <property type="term" value="F:nucleoside transmembrane transporter activity"/>
    <property type="evidence" value="ECO:0007669"/>
    <property type="project" value="InterPro"/>
</dbReference>
<keyword evidence="6 7" id="KW-0472">Membrane</keyword>
<name>A0A1W0XDZ7_HYPEX</name>
<evidence type="ECO:0000256" key="1">
    <source>
        <dbReference type="ARBA" id="ARBA00004141"/>
    </source>
</evidence>
<feature type="transmembrane region" description="Helical" evidence="7">
    <location>
        <begin position="389"/>
        <end position="408"/>
    </location>
</feature>
<comment type="similarity">
    <text evidence="2">Belongs to the SLC29A/ENT transporter (TC 2.A.57) family.</text>
</comment>
<keyword evidence="3" id="KW-0813">Transport</keyword>
<evidence type="ECO:0000256" key="7">
    <source>
        <dbReference type="SAM" id="Phobius"/>
    </source>
</evidence>
<feature type="transmembrane region" description="Helical" evidence="7">
    <location>
        <begin position="282"/>
        <end position="304"/>
    </location>
</feature>